<dbReference type="Gene3D" id="2.60.120.200">
    <property type="match status" value="2"/>
</dbReference>
<dbReference type="GO" id="GO:0005975">
    <property type="term" value="P:carbohydrate metabolic process"/>
    <property type="evidence" value="ECO:0007669"/>
    <property type="project" value="UniProtKB-ARBA"/>
</dbReference>
<accession>A0A2V1IND4</accession>
<dbReference type="CDD" id="cd10318">
    <property type="entry name" value="RGL11"/>
    <property type="match status" value="1"/>
</dbReference>
<dbReference type="SUPFAM" id="SSF49899">
    <property type="entry name" value="Concanavalin A-like lectins/glucanases"/>
    <property type="match status" value="2"/>
</dbReference>
<dbReference type="AlphaFoldDB" id="A0A2V1IND4"/>
<sequence length="1240" mass="136052">MKKTFLSCMALLMSLGMSAQQSKYSHTIQAEKLDRGVIAVKADNGVFVSWRSLLGDSKDLLFDVYRDGSKINETPLKVTNFTDPAGTPGAKYQVKAILNGTDIETSKEVAAWAENFLRVHLNRPKGGTSPEGGYREMRNYTYTPDDVSVGDVDGDGEWELIVKWFPTNQADNGDQYRYTGNTILDCYKLDGTQLWRIDLGQNIRSGNHYTQFMVYDFNGDGKAELICKTAPGTIDGQGKAVLLGDAKVTDDHRTKSNGKKDKNDHAGIVVAGPEYLTVFNGETGAEIHTIEYNPPRTIRTNSQWGDSNGNRCERYLAGVAYLDGKTPSAIFCRGYYTAAYVWAVNFDGQKLTEKWLHKSETSGQGLYGEGAHSLTIGDCDGDSFDEIVYGSAILDHDGVKVLRTGAGHGDALHLADMDPDREGLEIFMVHEEKKSPYKWDATFRDARTGEILWGNPQSAHDIGRGLAANISSKFRGYEVWPSAWYANSSDTSRANKTFTCTGEIAIDGKVPSSNFRIYWDGDLLDELFDGKYNSSAGKSYPIIEKRSENLNGTAASWAFSDYSNAGSTNGTKATPNLQADLFGDWREEIILHDQETESDLLIFSTTIPTDYRVNTLMQDRQYRVAIAWQNCGYNQPPHLSYNLEEAFNTVGAITVNGGALNQVIYLGDEIQTIGFTVIRATGVKIEGLPEGMTYSFDPATLTGTISGTPNAEGEFTFTITTTGAEEDQNATITGNIKVRMNTSIELVAHYPFEKVGETTPNSILGEIATANGGNGEAVKGKRGNALSLNGLNRYVQESYDLIDFGSNSFTIELWMNSTAVDKNCYLLNKGVISPNNGSGNWYGIEYKDNKGTKELRFAIDDNVTKKQIEVSGADKYFDGEWHHIVATRDVVNKLLNLYVDGELVASGDDPTGEIISDDEPLIIGDVTAFDNSYNGKLDELSLYRGVMSASKVKEHYESQAGDYILYFPMDEIGETTPNLAHGEATATAGIASVQGVKAGAVEFDNAEYFTQPIYDAINVGEGDFTAELWVKSTDDDGYLFCIGTHNTTNVEGGTGNWIGLERKNGYLSFSIDDNADKSDCKIENADYVFDGNWHHIACVRNFAGKTTTLYIDGKEAATLTGVKTGGINFSASELIFIGGDDESGHRTFGGAIDEFIVYPKALSAEEVEEHFNLLRLSEIEDIIANGGNARYTVVNAFSGMILRTAVGSDREDIIDTLEAGVYVLVVEDGKSMRTFKFVKR</sequence>
<dbReference type="SMART" id="SM00560">
    <property type="entry name" value="LamGL"/>
    <property type="match status" value="2"/>
</dbReference>
<evidence type="ECO:0000256" key="1">
    <source>
        <dbReference type="ARBA" id="ARBA00022729"/>
    </source>
</evidence>
<feature type="domain" description="Laminin G" evidence="4">
    <location>
        <begin position="998"/>
        <end position="1189"/>
    </location>
</feature>
<dbReference type="CDD" id="cd00110">
    <property type="entry name" value="LamG"/>
    <property type="match status" value="1"/>
</dbReference>
<evidence type="ECO:0000259" key="4">
    <source>
        <dbReference type="PROSITE" id="PS50025"/>
    </source>
</evidence>
<dbReference type="InterPro" id="IPR006558">
    <property type="entry name" value="LamG-like"/>
</dbReference>
<name>A0A2V1IND4_9BACT</name>
<dbReference type="SUPFAM" id="SSF69318">
    <property type="entry name" value="Integrin alpha N-terminal domain"/>
    <property type="match status" value="1"/>
</dbReference>
<keyword evidence="1 3" id="KW-0732">Signal</keyword>
<dbReference type="InterPro" id="IPR028994">
    <property type="entry name" value="Integrin_alpha_N"/>
</dbReference>
<evidence type="ECO:0000313" key="6">
    <source>
        <dbReference type="Proteomes" id="UP000244905"/>
    </source>
</evidence>
<dbReference type="Gene3D" id="2.60.40.10">
    <property type="entry name" value="Immunoglobulins"/>
    <property type="match status" value="2"/>
</dbReference>
<dbReference type="InterPro" id="IPR013783">
    <property type="entry name" value="Ig-like_fold"/>
</dbReference>
<feature type="chain" id="PRO_5016108918" evidence="3">
    <location>
        <begin position="20"/>
        <end position="1240"/>
    </location>
</feature>
<dbReference type="InterPro" id="IPR034641">
    <property type="entry name" value="RGL11"/>
</dbReference>
<keyword evidence="6" id="KW-1185">Reference proteome</keyword>
<dbReference type="GO" id="GO:0004553">
    <property type="term" value="F:hydrolase activity, hydrolyzing O-glycosyl compounds"/>
    <property type="evidence" value="ECO:0007669"/>
    <property type="project" value="UniProtKB-ARBA"/>
</dbReference>
<dbReference type="RefSeq" id="WP_107031017.1">
    <property type="nucleotide sequence ID" value="NZ_CAXHPX010000019.1"/>
</dbReference>
<dbReference type="InterPro" id="IPR049366">
    <property type="entry name" value="RGL11_C"/>
</dbReference>
<dbReference type="InterPro" id="IPR001791">
    <property type="entry name" value="Laminin_G"/>
</dbReference>
<organism evidence="5 6">
    <name type="scientific">Duncaniella muris</name>
    <dbReference type="NCBI Taxonomy" id="2094150"/>
    <lineage>
        <taxon>Bacteria</taxon>
        <taxon>Pseudomonadati</taxon>
        <taxon>Bacteroidota</taxon>
        <taxon>Bacteroidia</taxon>
        <taxon>Bacteroidales</taxon>
        <taxon>Muribaculaceae</taxon>
        <taxon>Duncaniella</taxon>
    </lineage>
</organism>
<dbReference type="PANTHER" id="PTHR43118:SF1">
    <property type="entry name" value="RHAMNOGALACTURONAN LYASE (EUROFUNG)"/>
    <property type="match status" value="1"/>
</dbReference>
<protein>
    <submittedName>
        <fullName evidence="5">Por secretion system protein</fullName>
    </submittedName>
</protein>
<dbReference type="Pfam" id="PF21348">
    <property type="entry name" value="RGL11_C"/>
    <property type="match status" value="1"/>
</dbReference>
<dbReference type="EMBL" id="PUEC01000001">
    <property type="protein sequence ID" value="PWB04461.1"/>
    <property type="molecule type" value="Genomic_DNA"/>
</dbReference>
<evidence type="ECO:0000256" key="2">
    <source>
        <dbReference type="ARBA" id="ARBA00023157"/>
    </source>
</evidence>
<keyword evidence="2" id="KW-1015">Disulfide bond</keyword>
<proteinExistence type="predicted"/>
<comment type="caution">
    <text evidence="5">The sequence shown here is derived from an EMBL/GenBank/DDBJ whole genome shotgun (WGS) entry which is preliminary data.</text>
</comment>
<gene>
    <name evidence="5" type="ORF">C5O23_00655</name>
</gene>
<feature type="signal peptide" evidence="3">
    <location>
        <begin position="1"/>
        <end position="19"/>
    </location>
</feature>
<dbReference type="InterPro" id="IPR013320">
    <property type="entry name" value="ConA-like_dom_sf"/>
</dbReference>
<dbReference type="PANTHER" id="PTHR43118">
    <property type="entry name" value="RHAMNOGALACTURONAN LYASE (EUROFUNG)"/>
    <property type="match status" value="1"/>
</dbReference>
<dbReference type="GeneID" id="82524858"/>
<reference evidence="6" key="1">
    <citation type="submission" date="2018-02" db="EMBL/GenBank/DDBJ databases">
        <authorList>
            <person name="Clavel T."/>
            <person name="Strowig T."/>
        </authorList>
    </citation>
    <scope>NUCLEOTIDE SEQUENCE [LARGE SCALE GENOMIC DNA]</scope>
    <source>
        <strain evidence="6">DSM 103720</strain>
    </source>
</reference>
<dbReference type="Pfam" id="PF18370">
    <property type="entry name" value="RGI_lyase"/>
    <property type="match status" value="1"/>
</dbReference>
<dbReference type="Pfam" id="PF13385">
    <property type="entry name" value="Laminin_G_3"/>
    <property type="match status" value="2"/>
</dbReference>
<dbReference type="Proteomes" id="UP000244905">
    <property type="component" value="Unassembled WGS sequence"/>
</dbReference>
<dbReference type="PROSITE" id="PS50025">
    <property type="entry name" value="LAM_G_DOMAIN"/>
    <property type="match status" value="1"/>
</dbReference>
<dbReference type="SMART" id="SM00282">
    <property type="entry name" value="LamG"/>
    <property type="match status" value="2"/>
</dbReference>
<dbReference type="InterPro" id="IPR041624">
    <property type="entry name" value="RGI_lyase"/>
</dbReference>
<evidence type="ECO:0000313" key="5">
    <source>
        <dbReference type="EMBL" id="PWB04461.1"/>
    </source>
</evidence>
<evidence type="ECO:0000256" key="3">
    <source>
        <dbReference type="SAM" id="SignalP"/>
    </source>
</evidence>